<name>A0A4Z2BDX8_9TELE</name>
<evidence type="ECO:0000313" key="2">
    <source>
        <dbReference type="Proteomes" id="UP000516260"/>
    </source>
</evidence>
<dbReference type="InterPro" id="IPR001611">
    <property type="entry name" value="Leu-rich_rpt"/>
</dbReference>
<evidence type="ECO:0008006" key="3">
    <source>
        <dbReference type="Google" id="ProtNLM"/>
    </source>
</evidence>
<gene>
    <name evidence="1" type="ORF">fugu_003574</name>
</gene>
<dbReference type="Proteomes" id="UP000516260">
    <property type="component" value="Chromosome 4"/>
</dbReference>
<organism evidence="1 2">
    <name type="scientific">Takifugu bimaculatus</name>
    <dbReference type="NCBI Taxonomy" id="433685"/>
    <lineage>
        <taxon>Eukaryota</taxon>
        <taxon>Metazoa</taxon>
        <taxon>Chordata</taxon>
        <taxon>Craniata</taxon>
        <taxon>Vertebrata</taxon>
        <taxon>Euteleostomi</taxon>
        <taxon>Actinopterygii</taxon>
        <taxon>Neopterygii</taxon>
        <taxon>Teleostei</taxon>
        <taxon>Neoteleostei</taxon>
        <taxon>Acanthomorphata</taxon>
        <taxon>Eupercaria</taxon>
        <taxon>Tetraodontiformes</taxon>
        <taxon>Tetradontoidea</taxon>
        <taxon>Tetraodontidae</taxon>
        <taxon>Takifugu</taxon>
    </lineage>
</organism>
<dbReference type="Pfam" id="PF13516">
    <property type="entry name" value="LRR_6"/>
    <property type="match status" value="3"/>
</dbReference>
<dbReference type="PANTHER" id="PTHR24114:SF37">
    <property type="entry name" value="LEUCINE-RICH REPEAT-CONTAINING PROTEIN 74B"/>
    <property type="match status" value="1"/>
</dbReference>
<keyword evidence="2" id="KW-1185">Reference proteome</keyword>
<dbReference type="SUPFAM" id="SSF52047">
    <property type="entry name" value="RNI-like"/>
    <property type="match status" value="1"/>
</dbReference>
<reference evidence="1 2" key="1">
    <citation type="submission" date="2019-04" db="EMBL/GenBank/DDBJ databases">
        <title>The sequence and de novo assembly of Takifugu bimaculatus genome using PacBio and Hi-C technologies.</title>
        <authorList>
            <person name="Xu P."/>
            <person name="Liu B."/>
            <person name="Zhou Z."/>
        </authorList>
    </citation>
    <scope>NUCLEOTIDE SEQUENCE [LARGE SCALE GENOMIC DNA]</scope>
    <source>
        <strain evidence="1">TB-2018</strain>
        <tissue evidence="1">Muscle</tissue>
    </source>
</reference>
<proteinExistence type="predicted"/>
<protein>
    <recommendedName>
        <fullName evidence="3">Ran-GTPase activating protein 1 C-terminal domain-containing protein</fullName>
    </recommendedName>
</protein>
<dbReference type="Gene3D" id="3.80.10.10">
    <property type="entry name" value="Ribonuclease Inhibitor"/>
    <property type="match status" value="1"/>
</dbReference>
<dbReference type="InterPro" id="IPR032675">
    <property type="entry name" value="LRR_dom_sf"/>
</dbReference>
<accession>A0A4Z2BDX8</accession>
<dbReference type="PANTHER" id="PTHR24114">
    <property type="entry name" value="LEUCINE RICH REPEAT FAMILY PROTEIN"/>
    <property type="match status" value="1"/>
</dbReference>
<dbReference type="InterPro" id="IPR052394">
    <property type="entry name" value="LRR-containing"/>
</dbReference>
<evidence type="ECO:0000313" key="1">
    <source>
        <dbReference type="EMBL" id="TNM89340.1"/>
    </source>
</evidence>
<sequence>MLANGLGGNIFLRSVDLSFNGFGKEGAVALGQALRENEVLEELNVSNNRIPPEGAIHLALGLKHNKTIRILQIGKNPIQNAGCYGILQSMQENPDSAIEALDFSDITVSQDFEDLYAATKEVFPALAVNHGGKIGAFTKHKTEK</sequence>
<dbReference type="EMBL" id="SWLE01000017">
    <property type="protein sequence ID" value="TNM89340.1"/>
    <property type="molecule type" value="Genomic_DNA"/>
</dbReference>
<dbReference type="AlphaFoldDB" id="A0A4Z2BDX8"/>
<comment type="caution">
    <text evidence="1">The sequence shown here is derived from an EMBL/GenBank/DDBJ whole genome shotgun (WGS) entry which is preliminary data.</text>
</comment>
<dbReference type="SMART" id="SM00368">
    <property type="entry name" value="LRR_RI"/>
    <property type="match status" value="3"/>
</dbReference>